<keyword evidence="4" id="KW-0479">Metal-binding</keyword>
<keyword evidence="7 10" id="KW-0342">GTP-binding</keyword>
<dbReference type="PANTHER" id="PTHR11649">
    <property type="entry name" value="MSS1/TRME-RELATED GTP-BINDING PROTEIN"/>
    <property type="match status" value="1"/>
</dbReference>
<dbReference type="InterPro" id="IPR006073">
    <property type="entry name" value="GTP-bd"/>
</dbReference>
<evidence type="ECO:0000259" key="11">
    <source>
        <dbReference type="PROSITE" id="PS51706"/>
    </source>
</evidence>
<evidence type="ECO:0000256" key="3">
    <source>
        <dbReference type="ARBA" id="ARBA00022618"/>
    </source>
</evidence>
<name>A0A9D9HHH8_9SPIR</name>
<dbReference type="Proteomes" id="UP000823616">
    <property type="component" value="Unassembled WGS sequence"/>
</dbReference>
<reference evidence="12" key="1">
    <citation type="submission" date="2020-10" db="EMBL/GenBank/DDBJ databases">
        <authorList>
            <person name="Gilroy R."/>
        </authorList>
    </citation>
    <scope>NUCLEOTIDE SEQUENCE</scope>
    <source>
        <strain evidence="12">B3-4054</strain>
    </source>
</reference>
<evidence type="ECO:0000313" key="13">
    <source>
        <dbReference type="Proteomes" id="UP000823616"/>
    </source>
</evidence>
<reference evidence="12" key="2">
    <citation type="journal article" date="2021" name="PeerJ">
        <title>Extensive microbial diversity within the chicken gut microbiome revealed by metagenomics and culture.</title>
        <authorList>
            <person name="Gilroy R."/>
            <person name="Ravi A."/>
            <person name="Getino M."/>
            <person name="Pursley I."/>
            <person name="Horton D.L."/>
            <person name="Alikhan N.F."/>
            <person name="Baker D."/>
            <person name="Gharbi K."/>
            <person name="Hall N."/>
            <person name="Watson M."/>
            <person name="Adriaenssens E.M."/>
            <person name="Foster-Nyarko E."/>
            <person name="Jarju S."/>
            <person name="Secka A."/>
            <person name="Antonio M."/>
            <person name="Oren A."/>
            <person name="Chaudhuri R.R."/>
            <person name="La Ragione R."/>
            <person name="Hildebrand F."/>
            <person name="Pallen M.J."/>
        </authorList>
    </citation>
    <scope>NUCLEOTIDE SEQUENCE</scope>
    <source>
        <strain evidence="12">B3-4054</strain>
    </source>
</reference>
<keyword evidence="5 10" id="KW-0547">Nucleotide-binding</keyword>
<evidence type="ECO:0000256" key="5">
    <source>
        <dbReference type="ARBA" id="ARBA00022741"/>
    </source>
</evidence>
<evidence type="ECO:0000256" key="10">
    <source>
        <dbReference type="HAMAP-Rule" id="MF_00321"/>
    </source>
</evidence>
<dbReference type="SUPFAM" id="SSF52540">
    <property type="entry name" value="P-loop containing nucleoside triphosphate hydrolases"/>
    <property type="match status" value="1"/>
</dbReference>
<dbReference type="HAMAP" id="MF_00321">
    <property type="entry name" value="GTPase_EngB"/>
    <property type="match status" value="1"/>
</dbReference>
<keyword evidence="3 10" id="KW-0132">Cell division</keyword>
<dbReference type="PANTHER" id="PTHR11649:SF13">
    <property type="entry name" value="ENGB-TYPE G DOMAIN-CONTAINING PROTEIN"/>
    <property type="match status" value="1"/>
</dbReference>
<comment type="function">
    <text evidence="10">Necessary for normal cell division and for the maintenance of normal septation.</text>
</comment>
<evidence type="ECO:0000256" key="9">
    <source>
        <dbReference type="ARBA" id="ARBA00023306"/>
    </source>
</evidence>
<proteinExistence type="inferred from homology"/>
<evidence type="ECO:0000256" key="8">
    <source>
        <dbReference type="ARBA" id="ARBA00023210"/>
    </source>
</evidence>
<evidence type="ECO:0000256" key="4">
    <source>
        <dbReference type="ARBA" id="ARBA00022723"/>
    </source>
</evidence>
<dbReference type="GO" id="GO:0005525">
    <property type="term" value="F:GTP binding"/>
    <property type="evidence" value="ECO:0007669"/>
    <property type="project" value="UniProtKB-UniRule"/>
</dbReference>
<dbReference type="AlphaFoldDB" id="A0A9D9HHH8"/>
<evidence type="ECO:0000256" key="6">
    <source>
        <dbReference type="ARBA" id="ARBA00022842"/>
    </source>
</evidence>
<evidence type="ECO:0000313" key="12">
    <source>
        <dbReference type="EMBL" id="MBO8450723.1"/>
    </source>
</evidence>
<keyword evidence="9 10" id="KW-0131">Cell cycle</keyword>
<dbReference type="InterPro" id="IPR027417">
    <property type="entry name" value="P-loop_NTPase"/>
</dbReference>
<keyword evidence="6" id="KW-0460">Magnesium</keyword>
<dbReference type="GO" id="GO:0005829">
    <property type="term" value="C:cytosol"/>
    <property type="evidence" value="ECO:0007669"/>
    <property type="project" value="TreeGrafter"/>
</dbReference>
<feature type="domain" description="EngB-type G" evidence="11">
    <location>
        <begin position="22"/>
        <end position="194"/>
    </location>
</feature>
<evidence type="ECO:0000256" key="1">
    <source>
        <dbReference type="ARBA" id="ARBA00001946"/>
    </source>
</evidence>
<dbReference type="NCBIfam" id="TIGR03598">
    <property type="entry name" value="GTPase_YsxC"/>
    <property type="match status" value="1"/>
</dbReference>
<sequence>MEIRKAEFLKSAANPSGWPAGNLPEFAFFGRSNAGKSSLINMLVCRKSLVKTGARPGMTRLLNFFRINDAFLLADLPGYGFARRSAAETAAFDRMLADYAGTRAQLRAVFFLMDCRRPPAAPERDSVAYFTELGRDVVLVATKADKLNASARAAASRAFSAFFGVPPERVIFSSARNKTGREALLREIEIRLPSA</sequence>
<organism evidence="12 13">
    <name type="scientific">Candidatus Avitreponema avistercoris</name>
    <dbReference type="NCBI Taxonomy" id="2840705"/>
    <lineage>
        <taxon>Bacteria</taxon>
        <taxon>Pseudomonadati</taxon>
        <taxon>Spirochaetota</taxon>
        <taxon>Spirochaetia</taxon>
        <taxon>Spirochaetales</taxon>
        <taxon>Candidatus Avitreponema</taxon>
    </lineage>
</organism>
<gene>
    <name evidence="10" type="primary">engB</name>
    <name evidence="12" type="ORF">IAA96_06420</name>
</gene>
<evidence type="ECO:0000256" key="2">
    <source>
        <dbReference type="ARBA" id="ARBA00009638"/>
    </source>
</evidence>
<keyword evidence="8 10" id="KW-0717">Septation</keyword>
<dbReference type="GO" id="GO:0046872">
    <property type="term" value="F:metal ion binding"/>
    <property type="evidence" value="ECO:0007669"/>
    <property type="project" value="UniProtKB-KW"/>
</dbReference>
<dbReference type="GO" id="GO:0000917">
    <property type="term" value="P:division septum assembly"/>
    <property type="evidence" value="ECO:0007669"/>
    <property type="project" value="UniProtKB-KW"/>
</dbReference>
<dbReference type="InterPro" id="IPR030393">
    <property type="entry name" value="G_ENGB_dom"/>
</dbReference>
<evidence type="ECO:0000256" key="7">
    <source>
        <dbReference type="ARBA" id="ARBA00023134"/>
    </source>
</evidence>
<accession>A0A9D9HHH8</accession>
<comment type="cofactor">
    <cofactor evidence="1">
        <name>Mg(2+)</name>
        <dbReference type="ChEBI" id="CHEBI:18420"/>
    </cofactor>
</comment>
<dbReference type="InterPro" id="IPR019987">
    <property type="entry name" value="GTP-bd_ribosome_bio_YsxC"/>
</dbReference>
<protein>
    <recommendedName>
        <fullName evidence="10">Probable GTP-binding protein EngB</fullName>
    </recommendedName>
</protein>
<dbReference type="EMBL" id="JADIMS010000118">
    <property type="protein sequence ID" value="MBO8450723.1"/>
    <property type="molecule type" value="Genomic_DNA"/>
</dbReference>
<dbReference type="Pfam" id="PF01926">
    <property type="entry name" value="MMR_HSR1"/>
    <property type="match status" value="1"/>
</dbReference>
<dbReference type="Gene3D" id="3.40.50.300">
    <property type="entry name" value="P-loop containing nucleotide triphosphate hydrolases"/>
    <property type="match status" value="1"/>
</dbReference>
<dbReference type="CDD" id="cd01876">
    <property type="entry name" value="YihA_EngB"/>
    <property type="match status" value="1"/>
</dbReference>
<comment type="similarity">
    <text evidence="2 10">Belongs to the TRAFAC class TrmE-Era-EngA-EngB-Septin-like GTPase superfamily. EngB GTPase family.</text>
</comment>
<comment type="caution">
    <text evidence="12">The sequence shown here is derived from an EMBL/GenBank/DDBJ whole genome shotgun (WGS) entry which is preliminary data.</text>
</comment>
<dbReference type="PROSITE" id="PS51706">
    <property type="entry name" value="G_ENGB"/>
    <property type="match status" value="1"/>
</dbReference>